<keyword evidence="3" id="KW-1185">Reference proteome</keyword>
<proteinExistence type="predicted"/>
<dbReference type="Proteomes" id="UP000010556">
    <property type="component" value="Unassembled WGS sequence"/>
</dbReference>
<protein>
    <submittedName>
        <fullName evidence="2">G patch domain and KOW motifs-containing protein</fullName>
    </submittedName>
</protein>
<evidence type="ECO:0000313" key="2">
    <source>
        <dbReference type="EMBL" id="ELK24856.1"/>
    </source>
</evidence>
<evidence type="ECO:0000256" key="1">
    <source>
        <dbReference type="SAM" id="MobiDB-lite"/>
    </source>
</evidence>
<dbReference type="EMBL" id="KB112376">
    <property type="protein sequence ID" value="ELK24856.1"/>
    <property type="molecule type" value="Genomic_DNA"/>
</dbReference>
<feature type="compositionally biased region" description="Polar residues" evidence="1">
    <location>
        <begin position="64"/>
        <end position="79"/>
    </location>
</feature>
<evidence type="ECO:0000313" key="3">
    <source>
        <dbReference type="Proteomes" id="UP000010556"/>
    </source>
</evidence>
<sequence>MLRGMGCKPGWGIGHTFNQMVKPHVNSLRPKGLRLGINLAEVQALTPTTHRAQHEFDKHFLEPSQVSKTPSSGQLNRTALLQKAFQGPDPPTWRS</sequence>
<accession>L5LG30</accession>
<gene>
    <name evidence="2" type="ORF">MDA_GLEAN10015300</name>
</gene>
<name>L5LG30_MYODS</name>
<reference evidence="3" key="1">
    <citation type="journal article" date="2013" name="Science">
        <title>Comparative analysis of bat genomes provides insight into the evolution of flight and immunity.</title>
        <authorList>
            <person name="Zhang G."/>
            <person name="Cowled C."/>
            <person name="Shi Z."/>
            <person name="Huang Z."/>
            <person name="Bishop-Lilly K.A."/>
            <person name="Fang X."/>
            <person name="Wynne J.W."/>
            <person name="Xiong Z."/>
            <person name="Baker M.L."/>
            <person name="Zhao W."/>
            <person name="Tachedjian M."/>
            <person name="Zhu Y."/>
            <person name="Zhou P."/>
            <person name="Jiang X."/>
            <person name="Ng J."/>
            <person name="Yang L."/>
            <person name="Wu L."/>
            <person name="Xiao J."/>
            <person name="Feng Y."/>
            <person name="Chen Y."/>
            <person name="Sun X."/>
            <person name="Zhang Y."/>
            <person name="Marsh G.A."/>
            <person name="Crameri G."/>
            <person name="Broder C.C."/>
            <person name="Frey K.G."/>
            <person name="Wang L.F."/>
            <person name="Wang J."/>
        </authorList>
    </citation>
    <scope>NUCLEOTIDE SEQUENCE [LARGE SCALE GENOMIC DNA]</scope>
</reference>
<feature type="region of interest" description="Disordered" evidence="1">
    <location>
        <begin position="62"/>
        <end position="95"/>
    </location>
</feature>
<organism evidence="2 3">
    <name type="scientific">Myotis davidii</name>
    <name type="common">David's myotis</name>
    <dbReference type="NCBI Taxonomy" id="225400"/>
    <lineage>
        <taxon>Eukaryota</taxon>
        <taxon>Metazoa</taxon>
        <taxon>Chordata</taxon>
        <taxon>Craniata</taxon>
        <taxon>Vertebrata</taxon>
        <taxon>Euteleostomi</taxon>
        <taxon>Mammalia</taxon>
        <taxon>Eutheria</taxon>
        <taxon>Laurasiatheria</taxon>
        <taxon>Chiroptera</taxon>
        <taxon>Yangochiroptera</taxon>
        <taxon>Vespertilionidae</taxon>
        <taxon>Myotis</taxon>
    </lineage>
</organism>
<dbReference type="AlphaFoldDB" id="L5LG30"/>